<feature type="domain" description="6-phosphofructo-2-kinase" evidence="4">
    <location>
        <begin position="120"/>
        <end position="170"/>
    </location>
</feature>
<dbReference type="PANTHER" id="PTHR10606">
    <property type="entry name" value="6-PHOSPHOFRUCTO-2-KINASE/FRUCTOSE-2,6-BISPHOSPHATASE"/>
    <property type="match status" value="1"/>
</dbReference>
<dbReference type="InterPro" id="IPR027417">
    <property type="entry name" value="P-loop_NTPase"/>
</dbReference>
<dbReference type="GO" id="GO:0005524">
    <property type="term" value="F:ATP binding"/>
    <property type="evidence" value="ECO:0007669"/>
    <property type="project" value="UniProtKB-KW"/>
</dbReference>
<dbReference type="Pfam" id="PF01591">
    <property type="entry name" value="6PF2K"/>
    <property type="match status" value="2"/>
</dbReference>
<dbReference type="SUPFAM" id="SSF52540">
    <property type="entry name" value="P-loop containing nucleoside triphosphate hydrolases"/>
    <property type="match status" value="1"/>
</dbReference>
<dbReference type="SUPFAM" id="SSF53254">
    <property type="entry name" value="Phosphoglycerate mutase-like"/>
    <property type="match status" value="1"/>
</dbReference>
<dbReference type="InterPro" id="IPR013078">
    <property type="entry name" value="His_Pase_superF_clade-1"/>
</dbReference>
<dbReference type="GO" id="GO:0003873">
    <property type="term" value="F:6-phosphofructo-2-kinase activity"/>
    <property type="evidence" value="ECO:0007669"/>
    <property type="project" value="InterPro"/>
</dbReference>
<dbReference type="GO" id="GO:0006003">
    <property type="term" value="P:fructose 2,6-bisphosphate metabolic process"/>
    <property type="evidence" value="ECO:0007669"/>
    <property type="project" value="InterPro"/>
</dbReference>
<keyword evidence="2" id="KW-0067">ATP-binding</keyword>
<keyword evidence="1" id="KW-0547">Nucleotide-binding</keyword>
<dbReference type="CDD" id="cd07067">
    <property type="entry name" value="HP_PGM_like"/>
    <property type="match status" value="1"/>
</dbReference>
<dbReference type="Pfam" id="PF00300">
    <property type="entry name" value="His_Phos_1"/>
    <property type="match status" value="1"/>
</dbReference>
<evidence type="ECO:0000313" key="5">
    <source>
        <dbReference type="EMBL" id="KAH7320948.1"/>
    </source>
</evidence>
<dbReference type="Gene3D" id="3.40.50.1240">
    <property type="entry name" value="Phosphoglycerate mutase-like"/>
    <property type="match status" value="1"/>
</dbReference>
<dbReference type="Gene3D" id="3.40.50.300">
    <property type="entry name" value="P-loop containing nucleotide triphosphate hydrolases"/>
    <property type="match status" value="1"/>
</dbReference>
<name>A0A8K0WTU4_9HYPO</name>
<dbReference type="InterPro" id="IPR001345">
    <property type="entry name" value="PG/BPGM_mutase_AS"/>
</dbReference>
<feature type="compositionally biased region" description="Basic and acidic residues" evidence="3">
    <location>
        <begin position="215"/>
        <end position="226"/>
    </location>
</feature>
<dbReference type="PROSITE" id="PS00175">
    <property type="entry name" value="PG_MUTASE"/>
    <property type="match status" value="1"/>
</dbReference>
<organism evidence="5 6">
    <name type="scientific">Stachybotrys elegans</name>
    <dbReference type="NCBI Taxonomy" id="80388"/>
    <lineage>
        <taxon>Eukaryota</taxon>
        <taxon>Fungi</taxon>
        <taxon>Dikarya</taxon>
        <taxon>Ascomycota</taxon>
        <taxon>Pezizomycotina</taxon>
        <taxon>Sordariomycetes</taxon>
        <taxon>Hypocreomycetidae</taxon>
        <taxon>Hypocreales</taxon>
        <taxon>Stachybotryaceae</taxon>
        <taxon>Stachybotrys</taxon>
    </lineage>
</organism>
<comment type="caution">
    <text evidence="5">The sequence shown here is derived from an EMBL/GenBank/DDBJ whole genome shotgun (WGS) entry which is preliminary data.</text>
</comment>
<dbReference type="OrthoDB" id="267323at2759"/>
<dbReference type="PANTHER" id="PTHR10606:SF32">
    <property type="entry name" value="6-PHOSPHOFRUCTO-2-KINASE 1"/>
    <property type="match status" value="1"/>
</dbReference>
<dbReference type="Proteomes" id="UP000813444">
    <property type="component" value="Unassembled WGS sequence"/>
</dbReference>
<dbReference type="InterPro" id="IPR029033">
    <property type="entry name" value="His_PPase_superfam"/>
</dbReference>
<feature type="domain" description="6-phosphofructo-2-kinase" evidence="4">
    <location>
        <begin position="216"/>
        <end position="387"/>
    </location>
</feature>
<feature type="compositionally biased region" description="Low complexity" evidence="3">
    <location>
        <begin position="7"/>
        <end position="26"/>
    </location>
</feature>
<dbReference type="GO" id="GO:0005829">
    <property type="term" value="C:cytosol"/>
    <property type="evidence" value="ECO:0007669"/>
    <property type="project" value="TreeGrafter"/>
</dbReference>
<evidence type="ECO:0000256" key="2">
    <source>
        <dbReference type="ARBA" id="ARBA00022840"/>
    </source>
</evidence>
<evidence type="ECO:0000256" key="1">
    <source>
        <dbReference type="ARBA" id="ARBA00022741"/>
    </source>
</evidence>
<feature type="compositionally biased region" description="Polar residues" evidence="3">
    <location>
        <begin position="69"/>
        <end position="92"/>
    </location>
</feature>
<dbReference type="EMBL" id="JAGPNK010000005">
    <property type="protein sequence ID" value="KAH7320948.1"/>
    <property type="molecule type" value="Genomic_DNA"/>
</dbReference>
<sequence length="642" mass="72516">MSSYYGPTSAPATSSPSSTSPTTPHPAFDPHHHLAVLPPPARDVTPSVAAVAAAIKGIDLTDSPPYVRSLSSTASNSPRIPPLRQNSGSQTPRVRPHATTLNIPGMTRSKVSPDGRIPQRDVASKLVIVMVGLPARGKSYITKKLQRYLSWQQHEARIFNVGNRRRIAAGIRVTPQPRLAPEPVQFDGPVRAATILLNGVSERTEPTEFDLNDPDMSRTDSQEDHSAKFFDPKNEKASAFREQVAMDTLDELLDYLLVGGGAVGIFDATNSTIERRQHIVDRIKAREPKLGILFLESICRDPNLLEANMRLKLSGPDYRDKDPHQSLKDFKARVAAYESAYQPLGDYEEEHDMQYLQMIDVGRKLVQHRLKGFLSGGISTYLSSFNLSPRQIWITRHGQSIDNQLGKLGGNSALTERGHCYGQALHRFMTHKRKEWLMEQKSKLAQASFPPLPGDNTPPYPEMNRDLDEKNFCVWTSMLQRSVATAEYFDADDDYDVKNWEMLNELNAGLFEGMTYDEIARKYPEEFHKRARDKLNYIYPGVGGEGYLQVISRLRDMVREIERITDHVLIIGHRSVCRVLMAYFMDLTREDITDMDVPLGMLYAIEPKPYGIAFHAYKYNEELAWFEELPNYRPQKAARGSV</sequence>
<keyword evidence="6" id="KW-1185">Reference proteome</keyword>
<dbReference type="PIRSF" id="PIRSF000709">
    <property type="entry name" value="6PFK_2-Ptase"/>
    <property type="match status" value="1"/>
</dbReference>
<feature type="region of interest" description="Disordered" evidence="3">
    <location>
        <begin position="206"/>
        <end position="226"/>
    </location>
</feature>
<dbReference type="InterPro" id="IPR013079">
    <property type="entry name" value="6Phosfructo_kin"/>
</dbReference>
<evidence type="ECO:0000256" key="3">
    <source>
        <dbReference type="SAM" id="MobiDB-lite"/>
    </source>
</evidence>
<gene>
    <name evidence="5" type="ORF">B0I35DRAFT_428212</name>
</gene>
<feature type="region of interest" description="Disordered" evidence="3">
    <location>
        <begin position="1"/>
        <end position="41"/>
    </location>
</feature>
<dbReference type="GO" id="GO:0006000">
    <property type="term" value="P:fructose metabolic process"/>
    <property type="evidence" value="ECO:0007669"/>
    <property type="project" value="InterPro"/>
</dbReference>
<dbReference type="SMART" id="SM00855">
    <property type="entry name" value="PGAM"/>
    <property type="match status" value="1"/>
</dbReference>
<dbReference type="PRINTS" id="PR00991">
    <property type="entry name" value="6PFRUCTKNASE"/>
</dbReference>
<evidence type="ECO:0000313" key="6">
    <source>
        <dbReference type="Proteomes" id="UP000813444"/>
    </source>
</evidence>
<proteinExistence type="predicted"/>
<reference evidence="5" key="1">
    <citation type="journal article" date="2021" name="Nat. Commun.">
        <title>Genetic determinants of endophytism in the Arabidopsis root mycobiome.</title>
        <authorList>
            <person name="Mesny F."/>
            <person name="Miyauchi S."/>
            <person name="Thiergart T."/>
            <person name="Pickel B."/>
            <person name="Atanasova L."/>
            <person name="Karlsson M."/>
            <person name="Huettel B."/>
            <person name="Barry K.W."/>
            <person name="Haridas S."/>
            <person name="Chen C."/>
            <person name="Bauer D."/>
            <person name="Andreopoulos W."/>
            <person name="Pangilinan J."/>
            <person name="LaButti K."/>
            <person name="Riley R."/>
            <person name="Lipzen A."/>
            <person name="Clum A."/>
            <person name="Drula E."/>
            <person name="Henrissat B."/>
            <person name="Kohler A."/>
            <person name="Grigoriev I.V."/>
            <person name="Martin F.M."/>
            <person name="Hacquard S."/>
        </authorList>
    </citation>
    <scope>NUCLEOTIDE SEQUENCE</scope>
    <source>
        <strain evidence="5">MPI-CAGE-CH-0235</strain>
    </source>
</reference>
<evidence type="ECO:0000259" key="4">
    <source>
        <dbReference type="Pfam" id="PF01591"/>
    </source>
</evidence>
<protein>
    <submittedName>
        <fullName evidence="5">6-phosphofructo-2-kinase-domain-containing protein</fullName>
    </submittedName>
</protein>
<accession>A0A8K0WTU4</accession>
<feature type="region of interest" description="Disordered" evidence="3">
    <location>
        <begin position="65"/>
        <end position="117"/>
    </location>
</feature>
<dbReference type="AlphaFoldDB" id="A0A8K0WTU4"/>
<dbReference type="InterPro" id="IPR003094">
    <property type="entry name" value="6Pfruct_kin"/>
</dbReference>